<reference evidence="2" key="1">
    <citation type="journal article" date="2021" name="PeerJ">
        <title>Extensive microbial diversity within the chicken gut microbiome revealed by metagenomics and culture.</title>
        <authorList>
            <person name="Gilroy R."/>
            <person name="Ravi A."/>
            <person name="Getino M."/>
            <person name="Pursley I."/>
            <person name="Horton D.L."/>
            <person name="Alikhan N.F."/>
            <person name="Baker D."/>
            <person name="Gharbi K."/>
            <person name="Hall N."/>
            <person name="Watson M."/>
            <person name="Adriaenssens E.M."/>
            <person name="Foster-Nyarko E."/>
            <person name="Jarju S."/>
            <person name="Secka A."/>
            <person name="Antonio M."/>
            <person name="Oren A."/>
            <person name="Chaudhuri R.R."/>
            <person name="La Ragione R."/>
            <person name="Hildebrand F."/>
            <person name="Pallen M.J."/>
        </authorList>
    </citation>
    <scope>NUCLEOTIDE SEQUENCE</scope>
    <source>
        <strain evidence="2">6966</strain>
    </source>
</reference>
<dbReference type="EMBL" id="DYVS01000227">
    <property type="protein sequence ID" value="HJF71526.1"/>
    <property type="molecule type" value="Genomic_DNA"/>
</dbReference>
<evidence type="ECO:0000313" key="5">
    <source>
        <dbReference type="Proteomes" id="UP000742098"/>
    </source>
</evidence>
<dbReference type="GeneID" id="93098641"/>
<dbReference type="EMBL" id="CP069450">
    <property type="protein sequence ID" value="QRO48748.1"/>
    <property type="molecule type" value="Genomic_DNA"/>
</dbReference>
<dbReference type="Proteomes" id="UP000654720">
    <property type="component" value="Chromosome"/>
</dbReference>
<proteinExistence type="predicted"/>
<protein>
    <submittedName>
        <fullName evidence="2">Uncharacterized protein</fullName>
    </submittedName>
</protein>
<dbReference type="AlphaFoldDB" id="A0A921KZ67"/>
<reference evidence="2" key="3">
    <citation type="submission" date="2021-09" db="EMBL/GenBank/DDBJ databases">
        <authorList>
            <person name="Gilroy R."/>
        </authorList>
    </citation>
    <scope>NUCLEOTIDE SEQUENCE</scope>
    <source>
        <strain evidence="2">6966</strain>
    </source>
</reference>
<evidence type="ECO:0000313" key="3">
    <source>
        <dbReference type="EMBL" id="QRO48748.1"/>
    </source>
</evidence>
<accession>A0A921KZ67</accession>
<dbReference type="Proteomes" id="UP000742098">
    <property type="component" value="Unassembled WGS sequence"/>
</dbReference>
<feature type="transmembrane region" description="Helical" evidence="1">
    <location>
        <begin position="7"/>
        <end position="27"/>
    </location>
</feature>
<name>A0A921KZ67_9BACT</name>
<evidence type="ECO:0000256" key="1">
    <source>
        <dbReference type="SAM" id="Phobius"/>
    </source>
</evidence>
<organism evidence="2 5">
    <name type="scientific">Butyricimonas virosa</name>
    <dbReference type="NCBI Taxonomy" id="544645"/>
    <lineage>
        <taxon>Bacteria</taxon>
        <taxon>Pseudomonadati</taxon>
        <taxon>Bacteroidota</taxon>
        <taxon>Bacteroidia</taxon>
        <taxon>Bacteroidales</taxon>
        <taxon>Odoribacteraceae</taxon>
        <taxon>Butyricimonas</taxon>
    </lineage>
</organism>
<evidence type="ECO:0000313" key="4">
    <source>
        <dbReference type="Proteomes" id="UP000654720"/>
    </source>
</evidence>
<keyword evidence="4" id="KW-1185">Reference proteome</keyword>
<sequence>MKTKWNQMVIVVLLLVVITSIVVYMWIGFAELIHFFDHAAGEALTGMKVVGL</sequence>
<evidence type="ECO:0000313" key="2">
    <source>
        <dbReference type="EMBL" id="HJF71526.1"/>
    </source>
</evidence>
<keyword evidence="1" id="KW-0472">Membrane</keyword>
<reference evidence="3 4" key="2">
    <citation type="submission" date="2021-02" db="EMBL/GenBank/DDBJ databases">
        <title>FDA dAtabase for Regulatory Grade micrObial Sequences (FDA-ARGOS): Supporting development and validation of Infectious Disease Dx tests.</title>
        <authorList>
            <person name="Carlson P."/>
            <person name="Fischbach M."/>
            <person name="Hastie J."/>
            <person name="Bilen M."/>
            <person name="Cheng A."/>
            <person name="Tallon L."/>
            <person name="Sadzewicz L."/>
            <person name="Zhao X."/>
            <person name="Boylan J."/>
            <person name="Ott S."/>
            <person name="Bowen H."/>
            <person name="Vavikolanu K."/>
            <person name="Mehta A."/>
            <person name="Aluvathingal J."/>
            <person name="Nadendla S."/>
            <person name="Yan Y."/>
            <person name="Sichtig H."/>
        </authorList>
    </citation>
    <scope>NUCLEOTIDE SEQUENCE [LARGE SCALE GENOMIC DNA]</scope>
    <source>
        <strain evidence="3 4">FDAARGOS_1229</strain>
    </source>
</reference>
<gene>
    <name evidence="3" type="ORF">I6J59_12430</name>
    <name evidence="2" type="ORF">K8V05_12300</name>
</gene>
<dbReference type="RefSeq" id="WP_157232718.1">
    <property type="nucleotide sequence ID" value="NZ_CAJKXH010000034.1"/>
</dbReference>
<keyword evidence="1" id="KW-1133">Transmembrane helix</keyword>
<keyword evidence="1" id="KW-0812">Transmembrane</keyword>